<dbReference type="SMART" id="SM00450">
    <property type="entry name" value="RHOD"/>
    <property type="match status" value="1"/>
</dbReference>
<evidence type="ECO:0000313" key="5">
    <source>
        <dbReference type="EMBL" id="ROS01165.1"/>
    </source>
</evidence>
<gene>
    <name evidence="3" type="primary">glpE</name>
    <name evidence="5" type="ORF">EDC56_1593</name>
</gene>
<dbReference type="InterPro" id="IPR023695">
    <property type="entry name" value="Thiosulf_sulfurTrfase"/>
</dbReference>
<dbReference type="PANTHER" id="PTHR43031:SF6">
    <property type="entry name" value="THIOSULFATE SULFURTRANSFERASE GLPE"/>
    <property type="match status" value="1"/>
</dbReference>
<comment type="caution">
    <text evidence="5">The sequence shown here is derived from an EMBL/GenBank/DDBJ whole genome shotgun (WGS) entry which is preliminary data.</text>
</comment>
<comment type="catalytic activity">
    <reaction evidence="3">
        <text>thiosulfate + hydrogen cyanide = thiocyanate + sulfite + 2 H(+)</text>
        <dbReference type="Rhea" id="RHEA:16881"/>
        <dbReference type="ChEBI" id="CHEBI:15378"/>
        <dbReference type="ChEBI" id="CHEBI:17359"/>
        <dbReference type="ChEBI" id="CHEBI:18022"/>
        <dbReference type="ChEBI" id="CHEBI:18407"/>
        <dbReference type="ChEBI" id="CHEBI:33542"/>
        <dbReference type="EC" id="2.8.1.1"/>
    </reaction>
</comment>
<dbReference type="InterPro" id="IPR001763">
    <property type="entry name" value="Rhodanese-like_dom"/>
</dbReference>
<dbReference type="GO" id="GO:0004792">
    <property type="term" value="F:thiosulfate-cyanide sulfurtransferase activity"/>
    <property type="evidence" value="ECO:0007669"/>
    <property type="project" value="UniProtKB-UniRule"/>
</dbReference>
<dbReference type="CDD" id="cd01444">
    <property type="entry name" value="GlpE_ST"/>
    <property type="match status" value="1"/>
</dbReference>
<dbReference type="SUPFAM" id="SSF52821">
    <property type="entry name" value="Rhodanese/Cell cycle control phosphatase"/>
    <property type="match status" value="1"/>
</dbReference>
<evidence type="ECO:0000259" key="4">
    <source>
        <dbReference type="PROSITE" id="PS50206"/>
    </source>
</evidence>
<dbReference type="AlphaFoldDB" id="A0A3N2DPB1"/>
<dbReference type="InterPro" id="IPR050229">
    <property type="entry name" value="GlpE_sulfurtransferase"/>
</dbReference>
<dbReference type="OrthoDB" id="9811849at2"/>
<comment type="similarity">
    <text evidence="3">Belongs to the GlpE family.</text>
</comment>
<reference evidence="5 6" key="1">
    <citation type="submission" date="2018-11" db="EMBL/GenBank/DDBJ databases">
        <title>Genomic Encyclopedia of Type Strains, Phase IV (KMG-IV): sequencing the most valuable type-strain genomes for metagenomic binning, comparative biology and taxonomic classification.</title>
        <authorList>
            <person name="Goeker M."/>
        </authorList>
    </citation>
    <scope>NUCLEOTIDE SEQUENCE [LARGE SCALE GENOMIC DNA]</scope>
    <source>
        <strain evidence="5 6">DSM 100316</strain>
    </source>
</reference>
<dbReference type="Gene3D" id="3.40.250.10">
    <property type="entry name" value="Rhodanese-like domain"/>
    <property type="match status" value="1"/>
</dbReference>
<organism evidence="5 6">
    <name type="scientific">Sinobacterium caligoides</name>
    <dbReference type="NCBI Taxonomy" id="933926"/>
    <lineage>
        <taxon>Bacteria</taxon>
        <taxon>Pseudomonadati</taxon>
        <taxon>Pseudomonadota</taxon>
        <taxon>Gammaproteobacteria</taxon>
        <taxon>Cellvibrionales</taxon>
        <taxon>Spongiibacteraceae</taxon>
        <taxon>Sinobacterium</taxon>
    </lineage>
</organism>
<evidence type="ECO:0000256" key="3">
    <source>
        <dbReference type="HAMAP-Rule" id="MF_01009"/>
    </source>
</evidence>
<dbReference type="EMBL" id="RKHR01000004">
    <property type="protein sequence ID" value="ROS01165.1"/>
    <property type="molecule type" value="Genomic_DNA"/>
</dbReference>
<dbReference type="RefSeq" id="WP_123711989.1">
    <property type="nucleotide sequence ID" value="NZ_RKHR01000004.1"/>
</dbReference>
<dbReference type="Pfam" id="PF00581">
    <property type="entry name" value="Rhodanese"/>
    <property type="match status" value="1"/>
</dbReference>
<dbReference type="EC" id="2.8.1.1" evidence="3"/>
<comment type="subcellular location">
    <subcellularLocation>
        <location evidence="3">Cytoplasm</location>
    </subcellularLocation>
</comment>
<dbReference type="GO" id="GO:0103041">
    <property type="term" value="F:thiosulfate-thioredoxin sulfurtransferase activity"/>
    <property type="evidence" value="ECO:0007669"/>
    <property type="project" value="RHEA"/>
</dbReference>
<name>A0A3N2DPB1_9GAMM</name>
<feature type="domain" description="Rhodanese" evidence="4">
    <location>
        <begin position="16"/>
        <end position="104"/>
    </location>
</feature>
<dbReference type="PROSITE" id="PS50206">
    <property type="entry name" value="RHODANESE_3"/>
    <property type="match status" value="1"/>
</dbReference>
<proteinExistence type="inferred from homology"/>
<evidence type="ECO:0000256" key="1">
    <source>
        <dbReference type="ARBA" id="ARBA00022490"/>
    </source>
</evidence>
<evidence type="ECO:0000256" key="2">
    <source>
        <dbReference type="ARBA" id="ARBA00022679"/>
    </source>
</evidence>
<dbReference type="NCBIfam" id="NF001195">
    <property type="entry name" value="PRK00162.1"/>
    <property type="match status" value="1"/>
</dbReference>
<keyword evidence="1 3" id="KW-0963">Cytoplasm</keyword>
<comment type="catalytic activity">
    <reaction evidence="3">
        <text>thiosulfate + [thioredoxin]-dithiol = [thioredoxin]-disulfide + hydrogen sulfide + sulfite + 2 H(+)</text>
        <dbReference type="Rhea" id="RHEA:83859"/>
        <dbReference type="Rhea" id="RHEA-COMP:10698"/>
        <dbReference type="Rhea" id="RHEA-COMP:10700"/>
        <dbReference type="ChEBI" id="CHEBI:15378"/>
        <dbReference type="ChEBI" id="CHEBI:17359"/>
        <dbReference type="ChEBI" id="CHEBI:29919"/>
        <dbReference type="ChEBI" id="CHEBI:29950"/>
        <dbReference type="ChEBI" id="CHEBI:33542"/>
        <dbReference type="ChEBI" id="CHEBI:50058"/>
    </reaction>
</comment>
<accession>A0A3N2DPB1</accession>
<protein>
    <recommendedName>
        <fullName evidence="3">Thiosulfate sulfurtransferase GlpE</fullName>
        <ecNumber evidence="3">2.8.1.1</ecNumber>
    </recommendedName>
</protein>
<keyword evidence="2 3" id="KW-0808">Transferase</keyword>
<feature type="active site" description="Cysteine persulfide intermediate" evidence="3">
    <location>
        <position position="64"/>
    </location>
</feature>
<dbReference type="PANTHER" id="PTHR43031">
    <property type="entry name" value="FAD-DEPENDENT OXIDOREDUCTASE"/>
    <property type="match status" value="1"/>
</dbReference>
<sequence length="105" mass="11683">MTFQCISIDEAIELIATERIIIVDVRDQSSFQQGRIAGAQLLNNNTLGDFIASADTTHPVIVYCYHGHSSQGAAQFLSEQGFDTVYSLDGGFEEWRQQQPVDNDQ</sequence>
<evidence type="ECO:0000313" key="6">
    <source>
        <dbReference type="Proteomes" id="UP000275394"/>
    </source>
</evidence>
<dbReference type="HAMAP" id="MF_01009">
    <property type="entry name" value="Thiosulf_sulfurtr"/>
    <property type="match status" value="1"/>
</dbReference>
<dbReference type="InterPro" id="IPR036873">
    <property type="entry name" value="Rhodanese-like_dom_sf"/>
</dbReference>
<dbReference type="Proteomes" id="UP000275394">
    <property type="component" value="Unassembled WGS sequence"/>
</dbReference>
<keyword evidence="6" id="KW-1185">Reference proteome</keyword>
<dbReference type="GO" id="GO:0005737">
    <property type="term" value="C:cytoplasm"/>
    <property type="evidence" value="ECO:0007669"/>
    <property type="project" value="UniProtKB-SubCell"/>
</dbReference>
<comment type="function">
    <text evidence="3">Transferase that catalyzes the transfer of sulfur from thiosulfate to thiophilic acceptors such as cyanide or dithiols. May function in a CysM-independent thiosulfate assimilation pathway by catalyzing the conversion of thiosulfate to sulfite, which can then be used for L-cysteine biosynthesis.</text>
</comment>